<sequence>MSVHELKRAPSADSPAPQARLQLSGALERLRHWAQVSPLHNALRHKRHGHWYAWRWIDALRDVERLADGLRQQGLTPDSRLAVSARFEPDLLLLALAAHSLGAEVLSLDDELPPQALRQTLWRLQPSHAFVHSRQQVLDWVAASENALAPQLLIAGQALPRLPEGAHLPLLELRELLGRGEPPRRQANWRAPVGSGQLWSEEGTQWQEGLTVLLEQWLGSGQCLAFAESRGSTSRDRREVAPSGLLLSPQRLQRLADEIESRLAPPDSWRRRLCEWALAHPQGLLARLLKHRVRRLLGFARLQFIWQAPQATTPPATPAWIVEFTRNIA</sequence>
<dbReference type="AlphaFoldDB" id="A0AAU7WLJ2"/>
<dbReference type="EMBL" id="CP158490">
    <property type="protein sequence ID" value="XBY21410.1"/>
    <property type="molecule type" value="Genomic_DNA"/>
</dbReference>
<reference evidence="2" key="1">
    <citation type="submission" date="2024-06" db="EMBL/GenBank/DDBJ databases">
        <authorList>
            <person name="Wu L."/>
        </authorList>
    </citation>
    <scope>NUCLEOTIDE SEQUENCE</scope>
    <source>
        <strain evidence="2">W17</strain>
    </source>
</reference>
<name>A0AAU7WLJ2_9PSED</name>
<dbReference type="Pfam" id="PF00501">
    <property type="entry name" value="AMP-binding"/>
    <property type="match status" value="1"/>
</dbReference>
<dbReference type="InterPro" id="IPR000873">
    <property type="entry name" value="AMP-dep_synth/lig_dom"/>
</dbReference>
<dbReference type="SUPFAM" id="SSF56801">
    <property type="entry name" value="Acetyl-CoA synthetase-like"/>
    <property type="match status" value="1"/>
</dbReference>
<gene>
    <name evidence="2" type="ORF">ABCR88_18015</name>
</gene>
<evidence type="ECO:0000313" key="2">
    <source>
        <dbReference type="EMBL" id="XBY21410.1"/>
    </source>
</evidence>
<proteinExistence type="predicted"/>
<evidence type="ECO:0000259" key="1">
    <source>
        <dbReference type="Pfam" id="PF00501"/>
    </source>
</evidence>
<feature type="domain" description="AMP-dependent synthetase/ligase" evidence="1">
    <location>
        <begin position="31"/>
        <end position="135"/>
    </location>
</feature>
<organism evidence="2">
    <name type="scientific">Pseudomonas sp. W17</name>
    <dbReference type="NCBI Taxonomy" id="3144407"/>
    <lineage>
        <taxon>Bacteria</taxon>
        <taxon>Pseudomonadati</taxon>
        <taxon>Pseudomonadota</taxon>
        <taxon>Gammaproteobacteria</taxon>
        <taxon>Pseudomonadales</taxon>
        <taxon>Pseudomonadaceae</taxon>
        <taxon>Pseudomonas</taxon>
    </lineage>
</organism>
<accession>A0AAU7WLJ2</accession>
<protein>
    <submittedName>
        <fullName evidence="2">AMP-binding protein</fullName>
    </submittedName>
</protein>
<dbReference type="Gene3D" id="3.40.50.980">
    <property type="match status" value="1"/>
</dbReference>
<dbReference type="RefSeq" id="WP_041117778.1">
    <property type="nucleotide sequence ID" value="NZ_CP158490.1"/>
</dbReference>